<dbReference type="Gene3D" id="3.40.50.300">
    <property type="entry name" value="P-loop containing nucleotide triphosphate hydrolases"/>
    <property type="match status" value="1"/>
</dbReference>
<keyword evidence="2" id="KW-0547">Nucleotide-binding</keyword>
<evidence type="ECO:0000256" key="5">
    <source>
        <dbReference type="ARBA" id="ARBA00023128"/>
    </source>
</evidence>
<comment type="caution">
    <text evidence="8">The sequence shown here is derived from an EMBL/GenBank/DDBJ whole genome shotgun (WGS) entry which is preliminary data.</text>
</comment>
<keyword evidence="4" id="KW-0067">ATP-binding</keyword>
<dbReference type="InterPro" id="IPR003960">
    <property type="entry name" value="ATPase_AAA_CS"/>
</dbReference>
<dbReference type="Gene3D" id="1.10.8.60">
    <property type="match status" value="1"/>
</dbReference>
<dbReference type="InterPro" id="IPR051701">
    <property type="entry name" value="Mito_OM_Translocase_MSP1"/>
</dbReference>
<dbReference type="PANTHER" id="PTHR45644:SF56">
    <property type="entry name" value="AAA ATPASE, PUTATIVE (AFU_ORTHOLOGUE AFUA_2G12920)-RELATED"/>
    <property type="match status" value="1"/>
</dbReference>
<evidence type="ECO:0000313" key="9">
    <source>
        <dbReference type="Proteomes" id="UP000567179"/>
    </source>
</evidence>
<feature type="domain" description="AAA+ ATPase" evidence="7">
    <location>
        <begin position="744"/>
        <end position="884"/>
    </location>
</feature>
<evidence type="ECO:0000256" key="4">
    <source>
        <dbReference type="ARBA" id="ARBA00022840"/>
    </source>
</evidence>
<dbReference type="InterPro" id="IPR041569">
    <property type="entry name" value="AAA_lid_3"/>
</dbReference>
<feature type="compositionally biased region" description="Low complexity" evidence="6">
    <location>
        <begin position="107"/>
        <end position="117"/>
    </location>
</feature>
<dbReference type="InterPro" id="IPR027417">
    <property type="entry name" value="P-loop_NTPase"/>
</dbReference>
<dbReference type="GO" id="GO:0005524">
    <property type="term" value="F:ATP binding"/>
    <property type="evidence" value="ECO:0007669"/>
    <property type="project" value="UniProtKB-KW"/>
</dbReference>
<proteinExistence type="predicted"/>
<dbReference type="InterPro" id="IPR003959">
    <property type="entry name" value="ATPase_AAA_core"/>
</dbReference>
<evidence type="ECO:0000313" key="8">
    <source>
        <dbReference type="EMBL" id="KAF5330308.1"/>
    </source>
</evidence>
<dbReference type="Proteomes" id="UP000567179">
    <property type="component" value="Unassembled WGS sequence"/>
</dbReference>
<name>A0A8H5BXF8_9AGAR</name>
<organism evidence="8 9">
    <name type="scientific">Psilocybe cf. subviscida</name>
    <dbReference type="NCBI Taxonomy" id="2480587"/>
    <lineage>
        <taxon>Eukaryota</taxon>
        <taxon>Fungi</taxon>
        <taxon>Dikarya</taxon>
        <taxon>Basidiomycota</taxon>
        <taxon>Agaricomycotina</taxon>
        <taxon>Agaricomycetes</taxon>
        <taxon>Agaricomycetidae</taxon>
        <taxon>Agaricales</taxon>
        <taxon>Agaricineae</taxon>
        <taxon>Strophariaceae</taxon>
        <taxon>Psilocybe</taxon>
    </lineage>
</organism>
<keyword evidence="5" id="KW-0496">Mitochondrion</keyword>
<evidence type="ECO:0000256" key="2">
    <source>
        <dbReference type="ARBA" id="ARBA00022741"/>
    </source>
</evidence>
<dbReference type="EMBL" id="JAACJJ010000001">
    <property type="protein sequence ID" value="KAF5330308.1"/>
    <property type="molecule type" value="Genomic_DNA"/>
</dbReference>
<keyword evidence="3" id="KW-0472">Membrane</keyword>
<feature type="compositionally biased region" description="Polar residues" evidence="6">
    <location>
        <begin position="45"/>
        <end position="55"/>
    </location>
</feature>
<dbReference type="SUPFAM" id="SSF52540">
    <property type="entry name" value="P-loop containing nucleoside triphosphate hydrolases"/>
    <property type="match status" value="1"/>
</dbReference>
<feature type="compositionally biased region" description="Polar residues" evidence="6">
    <location>
        <begin position="983"/>
        <end position="1000"/>
    </location>
</feature>
<dbReference type="AlphaFoldDB" id="A0A8H5BXF8"/>
<dbReference type="PROSITE" id="PS00674">
    <property type="entry name" value="AAA"/>
    <property type="match status" value="1"/>
</dbReference>
<reference evidence="8 9" key="1">
    <citation type="journal article" date="2020" name="ISME J.">
        <title>Uncovering the hidden diversity of litter-decomposition mechanisms in mushroom-forming fungi.</title>
        <authorList>
            <person name="Floudas D."/>
            <person name="Bentzer J."/>
            <person name="Ahren D."/>
            <person name="Johansson T."/>
            <person name="Persson P."/>
            <person name="Tunlid A."/>
        </authorList>
    </citation>
    <scope>NUCLEOTIDE SEQUENCE [LARGE SCALE GENOMIC DNA]</scope>
    <source>
        <strain evidence="8 9">CBS 101986</strain>
    </source>
</reference>
<dbReference type="GO" id="GO:0005741">
    <property type="term" value="C:mitochondrial outer membrane"/>
    <property type="evidence" value="ECO:0007669"/>
    <property type="project" value="UniProtKB-SubCell"/>
</dbReference>
<keyword evidence="9" id="KW-1185">Reference proteome</keyword>
<dbReference type="PANTHER" id="PTHR45644">
    <property type="entry name" value="AAA ATPASE, PUTATIVE (AFU_ORTHOLOGUE AFUA_2G12920)-RELATED-RELATED"/>
    <property type="match status" value="1"/>
</dbReference>
<accession>A0A8H5BXF8</accession>
<dbReference type="Pfam" id="PF17862">
    <property type="entry name" value="AAA_lid_3"/>
    <property type="match status" value="1"/>
</dbReference>
<gene>
    <name evidence="8" type="ORF">D9619_005782</name>
</gene>
<dbReference type="OrthoDB" id="39734at2759"/>
<feature type="region of interest" description="Disordered" evidence="6">
    <location>
        <begin position="971"/>
        <end position="1018"/>
    </location>
</feature>
<protein>
    <recommendedName>
        <fullName evidence="7">AAA+ ATPase domain-containing protein</fullName>
    </recommendedName>
</protein>
<sequence>MRSQSFLRKSHSLLKQSVTATHPFPQPASCSPLRRHTLQLSNARLGSRNLSTNPPSIEPDVVNSLPPFPPPIEVTPVEEINDKSEANGGAEEPDKAPTRTRRTRSIATPPTTTAETPEFPPGLENDILYLPKDTLLESSPSGLPPPEIFEEALNKLLITLHPQNQLRAVSAGKGTSRAIEPTLGLYCPIEGGDYIVDLTVHELAYQTGADVLILDTVQLAAGEWGPLGKAASVLNLPDNPLHFSSPVASSGKMSPDDMEMQDDDLGAAPAPFMFSPSGRISLSIPKGLSPFPGRAMASSSASKAATAKMDTFFEALVNLSLPASESKGEKSDSSPKARPRLIYIRDFPTLAPSSSTWYPSLLAAAKQRRRAGSPVTIILGMTPPVTPPVVEAPPSSGHPNLMNMLMNRSATQQPGPSAKSDQLGEWDEGETADIAREKRLKSRLRKWEKSSSDLSDEFPVASQSGRDRGPGGANIIVIGSPDVPVPPLGMGVNMSESAGPDESMFFRSSVIVPRTRSVQEERETRIARRREINELTMRMGIGAVGGVIESTPAQVAFAKTSSISAQISATAASQALPMKPLWEDWGNTVEVWANVRKIADATIGRIMAAQGLHAKNPTEPTVVPWAAVQAAWTSYHAMVDVRKSWLKSAMGHGAVVEESTEGKEGGLSKPGSALDPVVEALKNDPDLDTHEERLLPCIVNSASIKTTFNQVHLPTQTIDAVRTIVSLPLLHPHAFQQGILKDHGMTGCLLFGPPGTGKTLVVRALAKEAGCRMLAISPSDVMDMYVGEGEKLVRAVFALARKLSPCVVFLDEIDALFGARVSARESGSAFAHRGVITEFMQQMDGLKSSKEDNIIVIGATNRPFDLDDAVLRRLPRRLLVDLPGEKERGAILRILLRDETQAEDVNIDDLAQKTDGFSGSDLKHLCVSAALDSIKQNAVLPWKSRHTDETTASTEVSAPQATEKAVETLEAASATPDTIPEVPSTTPVLTSKAASTTPEMTQEVPAASTVKADTPEPEVPAPALKPRVLQLHNFTQALKEITPSSSEALGSLSDLRKWNDEFGEGRGDRKKHQVWGKGRFGFINKPQVRVEEGKVAVTAEVKP</sequence>
<evidence type="ECO:0000256" key="1">
    <source>
        <dbReference type="ARBA" id="ARBA00004572"/>
    </source>
</evidence>
<dbReference type="SMART" id="SM00382">
    <property type="entry name" value="AAA"/>
    <property type="match status" value="1"/>
</dbReference>
<dbReference type="InterPro" id="IPR003593">
    <property type="entry name" value="AAA+_ATPase"/>
</dbReference>
<feature type="region of interest" description="Disordered" evidence="6">
    <location>
        <begin position="410"/>
        <end position="431"/>
    </location>
</feature>
<comment type="subcellular location">
    <subcellularLocation>
        <location evidence="1">Mitochondrion outer membrane</location>
        <topology evidence="1">Single-pass membrane protein</topology>
    </subcellularLocation>
</comment>
<dbReference type="GO" id="GO:0016887">
    <property type="term" value="F:ATP hydrolysis activity"/>
    <property type="evidence" value="ECO:0007669"/>
    <property type="project" value="InterPro"/>
</dbReference>
<evidence type="ECO:0000259" key="7">
    <source>
        <dbReference type="SMART" id="SM00382"/>
    </source>
</evidence>
<evidence type="ECO:0000256" key="3">
    <source>
        <dbReference type="ARBA" id="ARBA00022787"/>
    </source>
</evidence>
<feature type="region of interest" description="Disordered" evidence="6">
    <location>
        <begin position="45"/>
        <end position="123"/>
    </location>
</feature>
<keyword evidence="3" id="KW-1000">Mitochondrion outer membrane</keyword>
<feature type="region of interest" description="Disordered" evidence="6">
    <location>
        <begin position="444"/>
        <end position="470"/>
    </location>
</feature>
<dbReference type="Pfam" id="PF00004">
    <property type="entry name" value="AAA"/>
    <property type="match status" value="1"/>
</dbReference>
<evidence type="ECO:0000256" key="6">
    <source>
        <dbReference type="SAM" id="MobiDB-lite"/>
    </source>
</evidence>